<evidence type="ECO:0000256" key="3">
    <source>
        <dbReference type="ARBA" id="ARBA00022781"/>
    </source>
</evidence>
<dbReference type="InterPro" id="IPR020781">
    <property type="entry name" value="ATPase_OSCP/d_CS"/>
</dbReference>
<dbReference type="InterPro" id="IPR026015">
    <property type="entry name" value="ATP_synth_OSCP/delta_N_sf"/>
</dbReference>
<protein>
    <recommendedName>
        <fullName evidence="8">ATP synthase subunit delta</fullName>
    </recommendedName>
    <alternativeName>
        <fullName evidence="8">ATP synthase F(1) sector subunit delta</fullName>
    </alternativeName>
    <alternativeName>
        <fullName evidence="8">F-type ATPase subunit delta</fullName>
        <shortName evidence="8">F-ATPase subunit delta</shortName>
    </alternativeName>
</protein>
<keyword evidence="4 8" id="KW-0406">Ion transport</keyword>
<dbReference type="NCBIfam" id="TIGR01145">
    <property type="entry name" value="ATP_synt_delta"/>
    <property type="match status" value="1"/>
</dbReference>
<dbReference type="PANTHER" id="PTHR11910">
    <property type="entry name" value="ATP SYNTHASE DELTA CHAIN"/>
    <property type="match status" value="1"/>
</dbReference>
<keyword evidence="5 8" id="KW-0472">Membrane</keyword>
<dbReference type="Gene3D" id="1.10.520.20">
    <property type="entry name" value="N-terminal domain of the delta subunit of the F1F0-ATP synthase"/>
    <property type="match status" value="1"/>
</dbReference>
<sequence>MTVAQEKRIRAPGEAAQRYARAFYDYLADGADISAVLQQVKTLQHVIAENKALRSALADPRLNVRRAPELANALVQGLSLGDEMRRFVGVVAQQGRLAHLDEILEAVVLLDARRRGEVRVDVATAQPLNDAQRERLRTSLKEAGYDTIAMTERLNPALVGGMTVRVGSVLFDTSIAGRLTRLQNAMKGAA</sequence>
<gene>
    <name evidence="8" type="primary">atpH</name>
    <name evidence="9" type="ORF">AA15669_0996</name>
</gene>
<evidence type="ECO:0000256" key="7">
    <source>
        <dbReference type="ARBA" id="ARBA00023310"/>
    </source>
</evidence>
<dbReference type="RefSeq" id="WP_018980681.1">
    <property type="nucleotide sequence ID" value="NZ_BAQD01000014.1"/>
</dbReference>
<keyword evidence="10" id="KW-1185">Reference proteome</keyword>
<dbReference type="Pfam" id="PF00213">
    <property type="entry name" value="OSCP"/>
    <property type="match status" value="1"/>
</dbReference>
<proteinExistence type="inferred from homology"/>
<evidence type="ECO:0000313" key="10">
    <source>
        <dbReference type="Proteomes" id="UP001062901"/>
    </source>
</evidence>
<keyword evidence="2 8" id="KW-0813">Transport</keyword>
<dbReference type="PRINTS" id="PR00125">
    <property type="entry name" value="ATPASEDELTA"/>
</dbReference>
<name>A0ABQ0NYG2_9PROT</name>
<dbReference type="SUPFAM" id="SSF47928">
    <property type="entry name" value="N-terminal domain of the delta subunit of the F1F0-ATP synthase"/>
    <property type="match status" value="1"/>
</dbReference>
<dbReference type="HAMAP" id="MF_01416">
    <property type="entry name" value="ATP_synth_delta_bact"/>
    <property type="match status" value="1"/>
</dbReference>
<evidence type="ECO:0000256" key="4">
    <source>
        <dbReference type="ARBA" id="ARBA00023065"/>
    </source>
</evidence>
<evidence type="ECO:0000256" key="8">
    <source>
        <dbReference type="HAMAP-Rule" id="MF_01416"/>
    </source>
</evidence>
<comment type="function">
    <text evidence="8">This protein is part of the stalk that links CF(0) to CF(1). It either transmits conformational changes from CF(0) to CF(1) or is implicated in proton conduction.</text>
</comment>
<comment type="subcellular location">
    <subcellularLocation>
        <location evidence="8">Cell membrane</location>
        <topology evidence="8">Peripheral membrane protein</topology>
    </subcellularLocation>
    <subcellularLocation>
        <location evidence="1">Membrane</location>
    </subcellularLocation>
</comment>
<keyword evidence="3 8" id="KW-0375">Hydrogen ion transport</keyword>
<keyword evidence="7 8" id="KW-0066">ATP synthesis</keyword>
<comment type="caution">
    <text evidence="9">The sequence shown here is derived from an EMBL/GenBank/DDBJ whole genome shotgun (WGS) entry which is preliminary data.</text>
</comment>
<dbReference type="Proteomes" id="UP001062901">
    <property type="component" value="Unassembled WGS sequence"/>
</dbReference>
<comment type="similarity">
    <text evidence="8">Belongs to the ATPase delta chain family.</text>
</comment>
<dbReference type="PROSITE" id="PS00389">
    <property type="entry name" value="ATPASE_DELTA"/>
    <property type="match status" value="1"/>
</dbReference>
<evidence type="ECO:0000313" key="9">
    <source>
        <dbReference type="EMBL" id="GBQ06583.1"/>
    </source>
</evidence>
<evidence type="ECO:0000256" key="1">
    <source>
        <dbReference type="ARBA" id="ARBA00004370"/>
    </source>
</evidence>
<comment type="function">
    <text evidence="8">F(1)F(0) ATP synthase produces ATP from ADP in the presence of a proton or sodium gradient. F-type ATPases consist of two structural domains, F(1) containing the extramembraneous catalytic core and F(0) containing the membrane proton channel, linked together by a central stalk and a peripheral stalk. During catalysis, ATP synthesis in the catalytic domain of F(1) is coupled via a rotary mechanism of the central stalk subunits to proton translocation.</text>
</comment>
<evidence type="ECO:0000256" key="6">
    <source>
        <dbReference type="ARBA" id="ARBA00023196"/>
    </source>
</evidence>
<keyword evidence="6 8" id="KW-0139">CF(1)</keyword>
<dbReference type="EMBL" id="BAQD01000014">
    <property type="protein sequence ID" value="GBQ06583.1"/>
    <property type="molecule type" value="Genomic_DNA"/>
</dbReference>
<reference evidence="9" key="1">
    <citation type="submission" date="2013-04" db="EMBL/GenBank/DDBJ databases">
        <title>The genome sequencing project of 58 acetic acid bacteria.</title>
        <authorList>
            <person name="Okamoto-Kainuma A."/>
            <person name="Ishikawa M."/>
            <person name="Umino S."/>
            <person name="Koizumi Y."/>
            <person name="Shiwa Y."/>
            <person name="Yoshikawa H."/>
            <person name="Matsutani M."/>
            <person name="Matsushita K."/>
        </authorList>
    </citation>
    <scope>NUCLEOTIDE SEQUENCE</scope>
    <source>
        <strain evidence="9">DSM 15669</strain>
    </source>
</reference>
<evidence type="ECO:0000256" key="5">
    <source>
        <dbReference type="ARBA" id="ARBA00023136"/>
    </source>
</evidence>
<organism evidence="9 10">
    <name type="scientific">Saccharibacter floricola DSM 15669</name>
    <dbReference type="NCBI Taxonomy" id="1123227"/>
    <lineage>
        <taxon>Bacteria</taxon>
        <taxon>Pseudomonadati</taxon>
        <taxon>Pseudomonadota</taxon>
        <taxon>Alphaproteobacteria</taxon>
        <taxon>Acetobacterales</taxon>
        <taxon>Acetobacteraceae</taxon>
        <taxon>Saccharibacter</taxon>
    </lineage>
</organism>
<evidence type="ECO:0000256" key="2">
    <source>
        <dbReference type="ARBA" id="ARBA00022448"/>
    </source>
</evidence>
<dbReference type="InterPro" id="IPR000711">
    <property type="entry name" value="ATPase_OSCP/dsu"/>
</dbReference>
<accession>A0ABQ0NYG2</accession>
<keyword evidence="8" id="KW-1003">Cell membrane</keyword>